<evidence type="ECO:0000313" key="3">
    <source>
        <dbReference type="Proteomes" id="UP000019491"/>
    </source>
</evidence>
<reference evidence="2 3" key="1">
    <citation type="submission" date="2014-02" db="EMBL/GenBank/DDBJ databases">
        <title>Whole genome shotgun sequence of Rhodococcus wratislaviensis NBRC 100605.</title>
        <authorList>
            <person name="Hosoyama A."/>
            <person name="Tsuchikane K."/>
            <person name="Yoshida I."/>
            <person name="Ohji S."/>
            <person name="Ichikawa N."/>
            <person name="Yamazoe A."/>
            <person name="Fujita N."/>
        </authorList>
    </citation>
    <scope>NUCLEOTIDE SEQUENCE [LARGE SCALE GENOMIC DNA]</scope>
    <source>
        <strain evidence="2 3">NBRC 100605</strain>
    </source>
</reference>
<keyword evidence="3" id="KW-1185">Reference proteome</keyword>
<evidence type="ECO:0000259" key="1">
    <source>
        <dbReference type="Pfam" id="PF14065"/>
    </source>
</evidence>
<name>X0QBE7_RHOWR</name>
<protein>
    <recommendedName>
        <fullName evidence="1">Pvc16 N-terminal domain-containing protein</fullName>
    </recommendedName>
</protein>
<sequence>MITAIRATSRTLADFLQAEFEADPDLGGSFAGGGTMRVYLNTPAEMTGSRHGLSVWLYRVTRDESTLNRPPERISPTRTRPAPLPVRLHYLIAPITGSTAADAPETEQVILGKALQALNDHPQLTGVDLKDDFAGTRAIVTARFEALTTDELGRVWDALDTSYRTSVSYEVTVVDIEAPVREQTGPPVRIPVLDPAVTVGGGST</sequence>
<feature type="domain" description="Pvc16 N-terminal" evidence="1">
    <location>
        <begin position="8"/>
        <end position="189"/>
    </location>
</feature>
<proteinExistence type="predicted"/>
<evidence type="ECO:0000313" key="2">
    <source>
        <dbReference type="EMBL" id="GAF48256.1"/>
    </source>
</evidence>
<dbReference type="RefSeq" id="WP_037238263.1">
    <property type="nucleotide sequence ID" value="NZ_BAWF01000051.1"/>
</dbReference>
<dbReference type="AlphaFoldDB" id="X0QBE7"/>
<dbReference type="OrthoDB" id="527247at2"/>
<dbReference type="Pfam" id="PF14065">
    <property type="entry name" value="Pvc16_N"/>
    <property type="match status" value="1"/>
</dbReference>
<comment type="caution">
    <text evidence="2">The sequence shown here is derived from an EMBL/GenBank/DDBJ whole genome shotgun (WGS) entry which is preliminary data.</text>
</comment>
<dbReference type="Proteomes" id="UP000019491">
    <property type="component" value="Unassembled WGS sequence"/>
</dbReference>
<organism evidence="2 3">
    <name type="scientific">Rhodococcus wratislaviensis NBRC 100605</name>
    <dbReference type="NCBI Taxonomy" id="1219028"/>
    <lineage>
        <taxon>Bacteria</taxon>
        <taxon>Bacillati</taxon>
        <taxon>Actinomycetota</taxon>
        <taxon>Actinomycetes</taxon>
        <taxon>Mycobacteriales</taxon>
        <taxon>Nocardiaceae</taxon>
        <taxon>Rhodococcus</taxon>
    </lineage>
</organism>
<dbReference type="InterPro" id="IPR025351">
    <property type="entry name" value="Pvc16_N"/>
</dbReference>
<dbReference type="EMBL" id="BAWF01000051">
    <property type="protein sequence ID" value="GAF48256.1"/>
    <property type="molecule type" value="Genomic_DNA"/>
</dbReference>
<gene>
    <name evidence="2" type="ORF">RW1_051_00200</name>
</gene>
<accession>X0QBE7</accession>